<gene>
    <name evidence="2" type="ORF">N0D28_00570</name>
</gene>
<organism evidence="2 3">
    <name type="scientific">Deinococcus rubellus</name>
    <dbReference type="NCBI Taxonomy" id="1889240"/>
    <lineage>
        <taxon>Bacteria</taxon>
        <taxon>Thermotogati</taxon>
        <taxon>Deinococcota</taxon>
        <taxon>Deinococci</taxon>
        <taxon>Deinococcales</taxon>
        <taxon>Deinococcaceae</taxon>
        <taxon>Deinococcus</taxon>
    </lineage>
</organism>
<dbReference type="EMBL" id="CP104213">
    <property type="protein sequence ID" value="UWX64206.1"/>
    <property type="molecule type" value="Genomic_DNA"/>
</dbReference>
<keyword evidence="1" id="KW-1133">Transmembrane helix</keyword>
<evidence type="ECO:0000256" key="1">
    <source>
        <dbReference type="SAM" id="Phobius"/>
    </source>
</evidence>
<proteinExistence type="predicted"/>
<reference evidence="2" key="1">
    <citation type="submission" date="2022-09" db="EMBL/GenBank/DDBJ databases">
        <title>genome sequence of Deinococcus rubellus.</title>
        <authorList>
            <person name="Srinivasan S."/>
        </authorList>
    </citation>
    <scope>NUCLEOTIDE SEQUENCE</scope>
    <source>
        <strain evidence="2">Ant6</strain>
    </source>
</reference>
<evidence type="ECO:0000313" key="2">
    <source>
        <dbReference type="EMBL" id="UWX64206.1"/>
    </source>
</evidence>
<accession>A0ABY5YJA3</accession>
<feature type="transmembrane region" description="Helical" evidence="1">
    <location>
        <begin position="44"/>
        <end position="68"/>
    </location>
</feature>
<protein>
    <submittedName>
        <fullName evidence="2">Uncharacterized protein</fullName>
    </submittedName>
</protein>
<keyword evidence="1" id="KW-0472">Membrane</keyword>
<keyword evidence="3" id="KW-1185">Reference proteome</keyword>
<keyword evidence="1" id="KW-0812">Transmembrane</keyword>
<sequence>MEQHSLLDGVDWRAIGYALALATAMSILTTWRARNAQRLLGKPLSPWTALIPDTLLGGLVGTMAAVIVPQFYKPLGGFVGTTLLSGGFAVLGPKITDWWGDKGIGVLLRYAGTMAGGVTTALVQKKDGQDDGKTDGKDDSAS</sequence>
<name>A0ABY5YJA3_9DEIO</name>
<dbReference type="Proteomes" id="UP001060261">
    <property type="component" value="Chromosome"/>
</dbReference>
<evidence type="ECO:0000313" key="3">
    <source>
        <dbReference type="Proteomes" id="UP001060261"/>
    </source>
</evidence>
<feature type="transmembrane region" description="Helical" evidence="1">
    <location>
        <begin position="74"/>
        <end position="92"/>
    </location>
</feature>
<dbReference type="RefSeq" id="WP_260560481.1">
    <property type="nucleotide sequence ID" value="NZ_BAABEC010000027.1"/>
</dbReference>
<feature type="transmembrane region" description="Helical" evidence="1">
    <location>
        <begin position="12"/>
        <end position="32"/>
    </location>
</feature>